<feature type="transmembrane region" description="Helical" evidence="8">
    <location>
        <begin position="180"/>
        <end position="200"/>
    </location>
</feature>
<keyword evidence="4 8" id="KW-1133">Transmembrane helix</keyword>
<dbReference type="PANTHER" id="PTHR23515">
    <property type="entry name" value="HIGH-AFFINITY NITRATE TRANSPORTER 2.3"/>
    <property type="match status" value="1"/>
</dbReference>
<sequence length="457" mass="47940">MSTLASPTTLAPAAAGRPGPITEWRPEDPRFWATTGAPVARRNLYVSIFAEHVGFSVWSLWSVMVLFLGPEYGIDPAGKFLLTAVPAALGAVLRLPYTLAVARFGGRNWTVVSALLLLVPAVPMAVLIEPGVSYATLMVLACLTGVGGGNFASSMANINLFFPERLKGRALGLNAGGGNLGVPAVQLVGLAVLATAGAAYPRLVPAVYLPLIVLAALLAARRLDNLPGARNEPGALRAAARDPHTWVMSLLYIGTFGSFIGFGFAFGQVLQLQFHDRFPTPVDAAWLTFLGPLIGSLVRPFGGQLADRLGGARVTFGNFVAMAAGAGLVLYAARDRSFPLYLAGFLALFVFSGIGNGSTYKMIPAIFRARAAAEAELTGDREAAERRARRLSGALIGIAGAVGASGGVLVNVAFRQSFLASGTADAAYLAFLGWYALCFLVTWAVYLRPGPRKLSGV</sequence>
<evidence type="ECO:0000259" key="9">
    <source>
        <dbReference type="PROSITE" id="PS50850"/>
    </source>
</evidence>
<evidence type="ECO:0000256" key="7">
    <source>
        <dbReference type="SAM" id="MobiDB-lite"/>
    </source>
</evidence>
<evidence type="ECO:0000256" key="1">
    <source>
        <dbReference type="ARBA" id="ARBA00004651"/>
    </source>
</evidence>
<evidence type="ECO:0000313" key="11">
    <source>
        <dbReference type="Proteomes" id="UP001303001"/>
    </source>
</evidence>
<feature type="transmembrane region" description="Helical" evidence="8">
    <location>
        <begin position="391"/>
        <end position="414"/>
    </location>
</feature>
<feature type="region of interest" description="Disordered" evidence="7">
    <location>
        <begin position="1"/>
        <end position="27"/>
    </location>
</feature>
<dbReference type="SUPFAM" id="SSF103473">
    <property type="entry name" value="MFS general substrate transporter"/>
    <property type="match status" value="1"/>
</dbReference>
<dbReference type="Gene3D" id="1.20.1250.20">
    <property type="entry name" value="MFS general substrate transporter like domains"/>
    <property type="match status" value="1"/>
</dbReference>
<name>A0ABZ0A5K4_9ACTN</name>
<keyword evidence="6 8" id="KW-0472">Membrane</keyword>
<feature type="transmembrane region" description="Helical" evidence="8">
    <location>
        <begin position="206"/>
        <end position="223"/>
    </location>
</feature>
<feature type="compositionally biased region" description="Low complexity" evidence="7">
    <location>
        <begin position="1"/>
        <end position="15"/>
    </location>
</feature>
<evidence type="ECO:0000256" key="5">
    <source>
        <dbReference type="ARBA" id="ARBA00023063"/>
    </source>
</evidence>
<feature type="transmembrane region" description="Helical" evidence="8">
    <location>
        <begin position="80"/>
        <end position="97"/>
    </location>
</feature>
<proteinExistence type="inferred from homology"/>
<evidence type="ECO:0000256" key="2">
    <source>
        <dbReference type="ARBA" id="ARBA00008432"/>
    </source>
</evidence>
<organism evidence="10 11">
    <name type="scientific">Micromonospora halotolerans</name>
    <dbReference type="NCBI Taxonomy" id="709879"/>
    <lineage>
        <taxon>Bacteria</taxon>
        <taxon>Bacillati</taxon>
        <taxon>Actinomycetota</taxon>
        <taxon>Actinomycetes</taxon>
        <taxon>Micromonosporales</taxon>
        <taxon>Micromonosporaceae</taxon>
        <taxon>Micromonospora</taxon>
    </lineage>
</organism>
<dbReference type="Pfam" id="PF07690">
    <property type="entry name" value="MFS_1"/>
    <property type="match status" value="1"/>
</dbReference>
<feature type="transmembrane region" description="Helical" evidence="8">
    <location>
        <begin position="134"/>
        <end position="160"/>
    </location>
</feature>
<evidence type="ECO:0000256" key="4">
    <source>
        <dbReference type="ARBA" id="ARBA00022989"/>
    </source>
</evidence>
<protein>
    <submittedName>
        <fullName evidence="10">Nitrate/nitrite transporter</fullName>
    </submittedName>
</protein>
<accession>A0ABZ0A5K4</accession>
<feature type="transmembrane region" description="Helical" evidence="8">
    <location>
        <begin position="284"/>
        <end position="302"/>
    </location>
</feature>
<evidence type="ECO:0000256" key="3">
    <source>
        <dbReference type="ARBA" id="ARBA00022692"/>
    </source>
</evidence>
<dbReference type="EMBL" id="CP134876">
    <property type="protein sequence ID" value="WNM42668.1"/>
    <property type="molecule type" value="Genomic_DNA"/>
</dbReference>
<dbReference type="InterPro" id="IPR011701">
    <property type="entry name" value="MFS"/>
</dbReference>
<keyword evidence="11" id="KW-1185">Reference proteome</keyword>
<feature type="transmembrane region" description="Helical" evidence="8">
    <location>
        <begin position="109"/>
        <end position="128"/>
    </location>
</feature>
<feature type="transmembrane region" description="Helical" evidence="8">
    <location>
        <begin position="426"/>
        <end position="447"/>
    </location>
</feature>
<dbReference type="RefSeq" id="WP_313724448.1">
    <property type="nucleotide sequence ID" value="NZ_CP134876.1"/>
</dbReference>
<comment type="subcellular location">
    <subcellularLocation>
        <location evidence="1">Cell membrane</location>
        <topology evidence="1">Multi-pass membrane protein</topology>
    </subcellularLocation>
</comment>
<gene>
    <name evidence="10" type="ORF">RMN56_15565</name>
</gene>
<keyword evidence="5" id="KW-0534">Nitrate assimilation</keyword>
<evidence type="ECO:0000313" key="10">
    <source>
        <dbReference type="EMBL" id="WNM42668.1"/>
    </source>
</evidence>
<dbReference type="InterPro" id="IPR044772">
    <property type="entry name" value="NO3_transporter"/>
</dbReference>
<dbReference type="Proteomes" id="UP001303001">
    <property type="component" value="Chromosome"/>
</dbReference>
<evidence type="ECO:0000256" key="6">
    <source>
        <dbReference type="ARBA" id="ARBA00023136"/>
    </source>
</evidence>
<dbReference type="PROSITE" id="PS50850">
    <property type="entry name" value="MFS"/>
    <property type="match status" value="1"/>
</dbReference>
<comment type="similarity">
    <text evidence="2">Belongs to the major facilitator superfamily. Nitrate/nitrite porter (TC 2.A.1.8) family.</text>
</comment>
<dbReference type="InterPro" id="IPR036259">
    <property type="entry name" value="MFS_trans_sf"/>
</dbReference>
<reference evidence="10 11" key="1">
    <citation type="submission" date="2023-09" db="EMBL/GenBank/DDBJ databases">
        <title>Micromonospora halotolerans DSM 45598 genome sequence.</title>
        <authorList>
            <person name="Mo P."/>
        </authorList>
    </citation>
    <scope>NUCLEOTIDE SEQUENCE [LARGE SCALE GENOMIC DNA]</scope>
    <source>
        <strain evidence="10 11">DSM 45598</strain>
    </source>
</reference>
<feature type="transmembrane region" description="Helical" evidence="8">
    <location>
        <begin position="339"/>
        <end position="360"/>
    </location>
</feature>
<evidence type="ECO:0000256" key="8">
    <source>
        <dbReference type="SAM" id="Phobius"/>
    </source>
</evidence>
<feature type="transmembrane region" description="Helical" evidence="8">
    <location>
        <begin position="314"/>
        <end position="333"/>
    </location>
</feature>
<feature type="transmembrane region" description="Helical" evidence="8">
    <location>
        <begin position="44"/>
        <end position="68"/>
    </location>
</feature>
<feature type="domain" description="Major facilitator superfamily (MFS) profile" evidence="9">
    <location>
        <begin position="247"/>
        <end position="457"/>
    </location>
</feature>
<keyword evidence="3 8" id="KW-0812">Transmembrane</keyword>
<dbReference type="InterPro" id="IPR020846">
    <property type="entry name" value="MFS_dom"/>
</dbReference>
<feature type="transmembrane region" description="Helical" evidence="8">
    <location>
        <begin position="244"/>
        <end position="264"/>
    </location>
</feature>